<reference evidence="2" key="1">
    <citation type="submission" date="2020-04" db="EMBL/GenBank/DDBJ databases">
        <title>Deep metagenomics examines the oral microbiome during advanced dental caries in children, revealing novel taxa and co-occurrences with host molecules.</title>
        <authorList>
            <person name="Baker J.L."/>
            <person name="Morton J.T."/>
            <person name="Dinis M."/>
            <person name="Alvarez R."/>
            <person name="Tran N.C."/>
            <person name="Knight R."/>
            <person name="Edlund A."/>
        </authorList>
    </citation>
    <scope>NUCLEOTIDE SEQUENCE</scope>
    <source>
        <strain evidence="2">JCVI_24_bin.8</strain>
    </source>
</reference>
<sequence>SKKNEKSSSSSSSSTSSSSSSSSSVAAKHKVWVPEQGHYEQKKVFKCRCGREFNSPAEQAAHRNEYIAERRKTDPNFECKGDHLPKGWVTRPEWKVDVPGHYEYR</sequence>
<proteinExistence type="predicted"/>
<gene>
    <name evidence="2" type="ORF">HXM71_04575</name>
</gene>
<feature type="region of interest" description="Disordered" evidence="1">
    <location>
        <begin position="1"/>
        <end position="33"/>
    </location>
</feature>
<feature type="non-terminal residue" evidence="2">
    <location>
        <position position="1"/>
    </location>
</feature>
<evidence type="ECO:0000313" key="3">
    <source>
        <dbReference type="Proteomes" id="UP000722050"/>
    </source>
</evidence>
<comment type="caution">
    <text evidence="2">The sequence shown here is derived from an EMBL/GenBank/DDBJ whole genome shotgun (WGS) entry which is preliminary data.</text>
</comment>
<protein>
    <submittedName>
        <fullName evidence="2">Uncharacterized protein</fullName>
    </submittedName>
</protein>
<dbReference type="AlphaFoldDB" id="A0A930EFB8"/>
<name>A0A930EFB8_9FIRM</name>
<organism evidence="2 3">
    <name type="scientific">Mogibacterium diversum</name>
    <dbReference type="NCBI Taxonomy" id="114527"/>
    <lineage>
        <taxon>Bacteria</taxon>
        <taxon>Bacillati</taxon>
        <taxon>Bacillota</taxon>
        <taxon>Clostridia</taxon>
        <taxon>Peptostreptococcales</taxon>
        <taxon>Anaerovoracaceae</taxon>
        <taxon>Mogibacterium</taxon>
    </lineage>
</organism>
<accession>A0A930EFB8</accession>
<feature type="compositionally biased region" description="Low complexity" evidence="1">
    <location>
        <begin position="7"/>
        <end position="24"/>
    </location>
</feature>
<dbReference type="EMBL" id="JABZQH010000144">
    <property type="protein sequence ID" value="MBF1352377.1"/>
    <property type="molecule type" value="Genomic_DNA"/>
</dbReference>
<dbReference type="Proteomes" id="UP000722050">
    <property type="component" value="Unassembled WGS sequence"/>
</dbReference>
<evidence type="ECO:0000313" key="2">
    <source>
        <dbReference type="EMBL" id="MBF1352377.1"/>
    </source>
</evidence>
<evidence type="ECO:0000256" key="1">
    <source>
        <dbReference type="SAM" id="MobiDB-lite"/>
    </source>
</evidence>